<organism evidence="1 2">
    <name type="scientific">Dolichospermum flos-aquae CCAP 1403/13F</name>
    <dbReference type="NCBI Taxonomy" id="315271"/>
    <lineage>
        <taxon>Bacteria</taxon>
        <taxon>Bacillati</taxon>
        <taxon>Cyanobacteriota</taxon>
        <taxon>Cyanophyceae</taxon>
        <taxon>Nostocales</taxon>
        <taxon>Aphanizomenonaceae</taxon>
        <taxon>Dolichospermum</taxon>
    </lineage>
</organism>
<gene>
    <name evidence="1" type="ORF">HGD76_12150</name>
</gene>
<dbReference type="Proteomes" id="UP000502433">
    <property type="component" value="Chromosome"/>
</dbReference>
<reference evidence="1 2" key="1">
    <citation type="submission" date="2020-04" db="EMBL/GenBank/DDBJ databases">
        <title>Genome-Wide Identification of 5-Methylcytosine Sites in Bacterial Genomes By High-Throughput Sequencing of MspJI Restriction Fragments.</title>
        <authorList>
            <person name="Wu V."/>
        </authorList>
    </citation>
    <scope>NUCLEOTIDE SEQUENCE [LARGE SCALE GENOMIC DNA]</scope>
    <source>
        <strain evidence="1 2">CCAP 1403/13f</strain>
    </source>
</reference>
<protein>
    <submittedName>
        <fullName evidence="1">Uncharacterized protein</fullName>
    </submittedName>
</protein>
<sequence>MFFDLFDPGQNRSSQVFSVRPAQSIPDDVRTDEIQIKELEIYEEFLTQEPILIDRSKSSSTSVETFEFSKQWSRQFNLEYEKANKKGHGSDLASSLESSIGVEAGVKSEIKSGITSTLKNSVEETIKTKYSITEGVTYKRTETTQISIPAYTKTKLIICWKNIWQKGVIEIVSPSSKIQIPFSVLVSLTFDRKQIDL</sequence>
<name>A0A6H2C0R7_DOLFA</name>
<accession>A0A6H2C0R7</accession>
<reference evidence="1 2" key="2">
    <citation type="submission" date="2020-04" db="EMBL/GenBank/DDBJ databases">
        <authorList>
            <person name="Fomenkov A."/>
            <person name="Anton B.P."/>
            <person name="Roberts R.J."/>
        </authorList>
    </citation>
    <scope>NUCLEOTIDE SEQUENCE [LARGE SCALE GENOMIC DNA]</scope>
    <source>
        <strain evidence="1 2">CCAP 1403/13f</strain>
    </source>
</reference>
<proteinExistence type="predicted"/>
<dbReference type="RefSeq" id="WP_168695925.1">
    <property type="nucleotide sequence ID" value="NZ_CP051206.1"/>
</dbReference>
<dbReference type="KEGG" id="dfs:HGD76_12150"/>
<dbReference type="AlphaFoldDB" id="A0A6H2C0R7"/>
<evidence type="ECO:0000313" key="2">
    <source>
        <dbReference type="Proteomes" id="UP000502433"/>
    </source>
</evidence>
<evidence type="ECO:0000313" key="1">
    <source>
        <dbReference type="EMBL" id="QJB44806.1"/>
    </source>
</evidence>
<dbReference type="EMBL" id="CP051206">
    <property type="protein sequence ID" value="QJB44806.1"/>
    <property type="molecule type" value="Genomic_DNA"/>
</dbReference>